<evidence type="ECO:0000313" key="1">
    <source>
        <dbReference type="EMBL" id="MPL61832.1"/>
    </source>
</evidence>
<proteinExistence type="predicted"/>
<comment type="caution">
    <text evidence="1">The sequence shown here is derived from an EMBL/GenBank/DDBJ whole genome shotgun (WGS) entry which is preliminary data.</text>
</comment>
<sequence>MTESFITTRIKVIVDKTGLDSLPSDGIFSPVKDIIDDISNRLDESAEALGEASANQLLQYEELYYNEHTHPYETGVGRDSFYTETTSNLEWLVDNSAENNGFPYLVTDELGNNPGRKLEPHPFAEPGREALITDLDSMWVEVSTL</sequence>
<name>A0A644T6N7_9ZZZZ</name>
<dbReference type="AlphaFoldDB" id="A0A644T6N7"/>
<gene>
    <name evidence="1" type="ORF">SDC9_07421</name>
</gene>
<accession>A0A644T6N7</accession>
<reference evidence="1" key="1">
    <citation type="submission" date="2019-08" db="EMBL/GenBank/DDBJ databases">
        <authorList>
            <person name="Kucharzyk K."/>
            <person name="Murdoch R.W."/>
            <person name="Higgins S."/>
            <person name="Loffler F."/>
        </authorList>
    </citation>
    <scope>NUCLEOTIDE SEQUENCE</scope>
</reference>
<dbReference type="EMBL" id="VSSQ01000016">
    <property type="protein sequence ID" value="MPL61832.1"/>
    <property type="molecule type" value="Genomic_DNA"/>
</dbReference>
<protein>
    <submittedName>
        <fullName evidence="1">Uncharacterized protein</fullName>
    </submittedName>
</protein>
<organism evidence="1">
    <name type="scientific">bioreactor metagenome</name>
    <dbReference type="NCBI Taxonomy" id="1076179"/>
    <lineage>
        <taxon>unclassified sequences</taxon>
        <taxon>metagenomes</taxon>
        <taxon>ecological metagenomes</taxon>
    </lineage>
</organism>